<dbReference type="InterPro" id="IPR007874">
    <property type="entry name" value="MinC_N"/>
</dbReference>
<comment type="function">
    <text evidence="5 6">Cell division inhibitor that blocks the formation of polar Z ring septums. Rapidly oscillates between the poles of the cell to destabilize FtsZ filaments that have formed before they mature into polar Z rings. Prevents FtsZ polymerization.</text>
</comment>
<dbReference type="Gene3D" id="2.160.20.70">
    <property type="match status" value="1"/>
</dbReference>
<dbReference type="PANTHER" id="PTHR34108">
    <property type="entry name" value="SEPTUM SITE-DETERMINING PROTEIN MINC"/>
    <property type="match status" value="1"/>
</dbReference>
<evidence type="ECO:0000313" key="9">
    <source>
        <dbReference type="EMBL" id="RST86294.1"/>
    </source>
</evidence>
<proteinExistence type="inferred from homology"/>
<sequence length="244" mass="25416">MTSAAPIDKKAIRFRARSFVAFALAPEAPLGEWIEGLDRWIENSPGFFTGRPVVLDLGALKPAADDVAGLVAALAARNIRVYAIEGMEAEAATIDLPPLLTGAREATLDGLLARGAAPTAEAAPVADIKPVVARSGQTLTIDTPVRSGSSIVHMEGDVIVLGDVAWGSEIVASGSIHVYGALRGRALAGADGNDKARIFCRRNEAELMAVNGWYRTAEDMEPGHRGAAVQACLDGGALVIAPLK</sequence>
<dbReference type="AlphaFoldDB" id="A0A429YXW1"/>
<evidence type="ECO:0000256" key="3">
    <source>
        <dbReference type="ARBA" id="ARBA00023210"/>
    </source>
</evidence>
<reference evidence="9 10" key="1">
    <citation type="submission" date="2018-12" db="EMBL/GenBank/DDBJ databases">
        <title>Mesorhizobium carbonis sp. nov., isolated from coal mine water.</title>
        <authorList>
            <person name="Xin W."/>
            <person name="Xu Z."/>
            <person name="Xiang F."/>
            <person name="Zhang J."/>
            <person name="Xi L."/>
            <person name="Liu J."/>
        </authorList>
    </citation>
    <scope>NUCLEOTIDE SEQUENCE [LARGE SCALE GENOMIC DNA]</scope>
    <source>
        <strain evidence="9 10">B2.3</strain>
    </source>
</reference>
<dbReference type="GO" id="GO:1901891">
    <property type="term" value="P:regulation of cell septum assembly"/>
    <property type="evidence" value="ECO:0007669"/>
    <property type="project" value="InterPro"/>
</dbReference>
<feature type="domain" description="Septum formation inhibitor MinC C-terminal" evidence="7">
    <location>
        <begin position="141"/>
        <end position="240"/>
    </location>
</feature>
<evidence type="ECO:0000256" key="4">
    <source>
        <dbReference type="ARBA" id="ARBA00023306"/>
    </source>
</evidence>
<dbReference type="Pfam" id="PF05209">
    <property type="entry name" value="MinC_N"/>
    <property type="match status" value="1"/>
</dbReference>
<evidence type="ECO:0000313" key="10">
    <source>
        <dbReference type="Proteomes" id="UP000278398"/>
    </source>
</evidence>
<evidence type="ECO:0000259" key="7">
    <source>
        <dbReference type="Pfam" id="PF03775"/>
    </source>
</evidence>
<evidence type="ECO:0000256" key="6">
    <source>
        <dbReference type="HAMAP-Rule" id="MF_00267"/>
    </source>
</evidence>
<keyword evidence="10" id="KW-1185">Reference proteome</keyword>
<dbReference type="InterPro" id="IPR036145">
    <property type="entry name" value="MinC_C_sf"/>
</dbReference>
<accession>A0A429YXW1</accession>
<name>A0A429YXW1_9HYPH</name>
<evidence type="ECO:0000256" key="2">
    <source>
        <dbReference type="ARBA" id="ARBA00022618"/>
    </source>
</evidence>
<dbReference type="GO" id="GO:0051302">
    <property type="term" value="P:regulation of cell division"/>
    <property type="evidence" value="ECO:0007669"/>
    <property type="project" value="InterPro"/>
</dbReference>
<dbReference type="RefSeq" id="WP_126700047.1">
    <property type="nucleotide sequence ID" value="NZ_RWKW01000038.1"/>
</dbReference>
<dbReference type="InterPro" id="IPR013033">
    <property type="entry name" value="MinC"/>
</dbReference>
<comment type="subunit">
    <text evidence="6">Interacts with MinD and FtsZ.</text>
</comment>
<dbReference type="PANTHER" id="PTHR34108:SF1">
    <property type="entry name" value="SEPTUM SITE-DETERMINING PROTEIN MINC"/>
    <property type="match status" value="1"/>
</dbReference>
<comment type="caution">
    <text evidence="9">The sequence shown here is derived from an EMBL/GenBank/DDBJ whole genome shotgun (WGS) entry which is preliminary data.</text>
</comment>
<dbReference type="EMBL" id="RWKW01000038">
    <property type="protein sequence ID" value="RST86294.1"/>
    <property type="molecule type" value="Genomic_DNA"/>
</dbReference>
<keyword evidence="2 6" id="KW-0132">Cell division</keyword>
<dbReference type="Proteomes" id="UP000278398">
    <property type="component" value="Unassembled WGS sequence"/>
</dbReference>
<protein>
    <recommendedName>
        <fullName evidence="6">Probable septum site-determining protein MinC</fullName>
    </recommendedName>
</protein>
<dbReference type="Pfam" id="PF03775">
    <property type="entry name" value="MinC_C"/>
    <property type="match status" value="1"/>
</dbReference>
<dbReference type="HAMAP" id="MF_00267">
    <property type="entry name" value="MinC"/>
    <property type="match status" value="1"/>
</dbReference>
<feature type="domain" description="Septum formation inhibitor MinC N-terminal" evidence="8">
    <location>
        <begin position="19"/>
        <end position="80"/>
    </location>
</feature>
<dbReference type="GO" id="GO:0000902">
    <property type="term" value="P:cell morphogenesis"/>
    <property type="evidence" value="ECO:0007669"/>
    <property type="project" value="InterPro"/>
</dbReference>
<dbReference type="OrthoDB" id="9794530at2"/>
<dbReference type="InterPro" id="IPR016098">
    <property type="entry name" value="CAP/MinC_C"/>
</dbReference>
<keyword evidence="4 6" id="KW-0131">Cell cycle</keyword>
<dbReference type="Gene3D" id="3.30.70.260">
    <property type="match status" value="1"/>
</dbReference>
<evidence type="ECO:0000256" key="1">
    <source>
        <dbReference type="ARBA" id="ARBA00006291"/>
    </source>
</evidence>
<evidence type="ECO:0000259" key="8">
    <source>
        <dbReference type="Pfam" id="PF05209"/>
    </source>
</evidence>
<gene>
    <name evidence="6 9" type="primary">minC</name>
    <name evidence="9" type="ORF">EJC49_11360</name>
</gene>
<dbReference type="SUPFAM" id="SSF63848">
    <property type="entry name" value="Cell-division inhibitor MinC, C-terminal domain"/>
    <property type="match status" value="1"/>
</dbReference>
<dbReference type="InterPro" id="IPR005526">
    <property type="entry name" value="Septum_form_inhib_MinC_C"/>
</dbReference>
<dbReference type="GO" id="GO:0000917">
    <property type="term" value="P:division septum assembly"/>
    <property type="evidence" value="ECO:0007669"/>
    <property type="project" value="UniProtKB-KW"/>
</dbReference>
<dbReference type="NCBIfam" id="TIGR01222">
    <property type="entry name" value="minC"/>
    <property type="match status" value="1"/>
</dbReference>
<keyword evidence="3 6" id="KW-0717">Septation</keyword>
<evidence type="ECO:0000256" key="5">
    <source>
        <dbReference type="ARBA" id="ARBA00025606"/>
    </source>
</evidence>
<organism evidence="9 10">
    <name type="scientific">Aquibium carbonis</name>
    <dbReference type="NCBI Taxonomy" id="2495581"/>
    <lineage>
        <taxon>Bacteria</taxon>
        <taxon>Pseudomonadati</taxon>
        <taxon>Pseudomonadota</taxon>
        <taxon>Alphaproteobacteria</taxon>
        <taxon>Hyphomicrobiales</taxon>
        <taxon>Phyllobacteriaceae</taxon>
        <taxon>Aquibium</taxon>
    </lineage>
</organism>
<comment type="similarity">
    <text evidence="1 6">Belongs to the MinC family.</text>
</comment>